<accession>A0A392MMX2</accession>
<keyword evidence="4" id="KW-1185">Reference proteome</keyword>
<feature type="non-terminal residue" evidence="3">
    <location>
        <position position="1"/>
    </location>
</feature>
<dbReference type="EMBL" id="LXQA010015042">
    <property type="protein sequence ID" value="MCH88882.1"/>
    <property type="molecule type" value="Genomic_DNA"/>
</dbReference>
<protein>
    <submittedName>
        <fullName evidence="3">Uncharacterized protein</fullName>
    </submittedName>
</protein>
<gene>
    <name evidence="3" type="ORF">A2U01_0009775</name>
</gene>
<feature type="region of interest" description="Disordered" evidence="2">
    <location>
        <begin position="28"/>
        <end position="59"/>
    </location>
</feature>
<organism evidence="3 4">
    <name type="scientific">Trifolium medium</name>
    <dbReference type="NCBI Taxonomy" id="97028"/>
    <lineage>
        <taxon>Eukaryota</taxon>
        <taxon>Viridiplantae</taxon>
        <taxon>Streptophyta</taxon>
        <taxon>Embryophyta</taxon>
        <taxon>Tracheophyta</taxon>
        <taxon>Spermatophyta</taxon>
        <taxon>Magnoliopsida</taxon>
        <taxon>eudicotyledons</taxon>
        <taxon>Gunneridae</taxon>
        <taxon>Pentapetalae</taxon>
        <taxon>rosids</taxon>
        <taxon>fabids</taxon>
        <taxon>Fabales</taxon>
        <taxon>Fabaceae</taxon>
        <taxon>Papilionoideae</taxon>
        <taxon>50 kb inversion clade</taxon>
        <taxon>NPAAA clade</taxon>
        <taxon>Hologalegina</taxon>
        <taxon>IRL clade</taxon>
        <taxon>Trifolieae</taxon>
        <taxon>Trifolium</taxon>
    </lineage>
</organism>
<sequence length="293" mass="33668">RLSTMLVKEVSAKELLDFHGNKRMVNLISNSSQEAPRNNSPNTPLMNAERKRPRLKVSSSPPVQIFENRQPSSSEGRDEMWTSFVTKINGSGDGDATSIWDDQFPLGDLIDKHFIQEKFKEKVEELELERVLQTSLTDSVRSNFHLRVLAGKFRDMEKKNKTYVAEISELQKKLSENEKNYVGEVNELKKKMSEYGKNMAEMTSLKDELNKLKKSLEESNVEKSRLVGREKDLMEENSNIKTKLSIKEDAHKLIVEKLKAEIKELKGENERQYKAGYDKARSQVVIFTTGLKP</sequence>
<comment type="caution">
    <text evidence="3">The sequence shown here is derived from an EMBL/GenBank/DDBJ whole genome shotgun (WGS) entry which is preliminary data.</text>
</comment>
<evidence type="ECO:0000313" key="3">
    <source>
        <dbReference type="EMBL" id="MCH88882.1"/>
    </source>
</evidence>
<evidence type="ECO:0000256" key="1">
    <source>
        <dbReference type="SAM" id="Coils"/>
    </source>
</evidence>
<dbReference type="Proteomes" id="UP000265520">
    <property type="component" value="Unassembled WGS sequence"/>
</dbReference>
<keyword evidence="1" id="KW-0175">Coiled coil</keyword>
<dbReference type="AlphaFoldDB" id="A0A392MMX2"/>
<feature type="coiled-coil region" evidence="1">
    <location>
        <begin position="153"/>
        <end position="275"/>
    </location>
</feature>
<evidence type="ECO:0000313" key="4">
    <source>
        <dbReference type="Proteomes" id="UP000265520"/>
    </source>
</evidence>
<feature type="compositionally biased region" description="Polar residues" evidence="2">
    <location>
        <begin position="28"/>
        <end position="45"/>
    </location>
</feature>
<evidence type="ECO:0000256" key="2">
    <source>
        <dbReference type="SAM" id="MobiDB-lite"/>
    </source>
</evidence>
<proteinExistence type="predicted"/>
<reference evidence="3 4" key="1">
    <citation type="journal article" date="2018" name="Front. Plant Sci.">
        <title>Red Clover (Trifolium pratense) and Zigzag Clover (T. medium) - A Picture of Genomic Similarities and Differences.</title>
        <authorList>
            <person name="Dluhosova J."/>
            <person name="Istvanek J."/>
            <person name="Nedelnik J."/>
            <person name="Repkova J."/>
        </authorList>
    </citation>
    <scope>NUCLEOTIDE SEQUENCE [LARGE SCALE GENOMIC DNA]</scope>
    <source>
        <strain evidence="4">cv. 10/8</strain>
        <tissue evidence="3">Leaf</tissue>
    </source>
</reference>
<name>A0A392MMX2_9FABA</name>